<evidence type="ECO:0000256" key="2">
    <source>
        <dbReference type="ARBA" id="ARBA00023235"/>
    </source>
</evidence>
<feature type="binding site" evidence="3">
    <location>
        <begin position="27"/>
        <end position="30"/>
    </location>
    <ligand>
        <name>substrate</name>
    </ligand>
</feature>
<dbReference type="PANTHER" id="PTHR11934:SF0">
    <property type="entry name" value="RIBOSE-5-PHOSPHATE ISOMERASE"/>
    <property type="match status" value="1"/>
</dbReference>
<dbReference type="SUPFAM" id="SSF75445">
    <property type="entry name" value="D-ribose-5-phosphate isomerase (RpiA), lid domain"/>
    <property type="match status" value="1"/>
</dbReference>
<dbReference type="EC" id="5.3.1.6" evidence="3"/>
<comment type="subunit">
    <text evidence="3">Homodimer.</text>
</comment>
<evidence type="ECO:0000313" key="5">
    <source>
        <dbReference type="Proteomes" id="UP000003586"/>
    </source>
</evidence>
<dbReference type="FunFam" id="3.40.50.1360:FF:000001">
    <property type="entry name" value="Ribose-5-phosphate isomerase A"/>
    <property type="match status" value="1"/>
</dbReference>
<dbReference type="Pfam" id="PF06026">
    <property type="entry name" value="Rib_5-P_isom_A"/>
    <property type="match status" value="1"/>
</dbReference>
<dbReference type="GO" id="GO:0004751">
    <property type="term" value="F:ribose-5-phosphate isomerase activity"/>
    <property type="evidence" value="ECO:0007669"/>
    <property type="project" value="UniProtKB-UniRule"/>
</dbReference>
<dbReference type="EMBL" id="CP007035">
    <property type="protein sequence ID" value="AHF15742.1"/>
    <property type="molecule type" value="Genomic_DNA"/>
</dbReference>
<name>W0EYB5_9BACT</name>
<evidence type="ECO:0000313" key="4">
    <source>
        <dbReference type="EMBL" id="AHF15742.1"/>
    </source>
</evidence>
<dbReference type="HAMAP" id="MF_00170">
    <property type="entry name" value="Rib_5P_isom_A"/>
    <property type="match status" value="1"/>
</dbReference>
<dbReference type="HOGENOM" id="CLU_056590_1_0_10"/>
<dbReference type="Proteomes" id="UP000003586">
    <property type="component" value="Chromosome"/>
</dbReference>
<dbReference type="GO" id="GO:0009052">
    <property type="term" value="P:pentose-phosphate shunt, non-oxidative branch"/>
    <property type="evidence" value="ECO:0007669"/>
    <property type="project" value="UniProtKB-UniRule"/>
</dbReference>
<feature type="binding site" evidence="3">
    <location>
        <begin position="95"/>
        <end position="98"/>
    </location>
    <ligand>
        <name>substrate</name>
    </ligand>
</feature>
<dbReference type="NCBIfam" id="NF001924">
    <property type="entry name" value="PRK00702.1"/>
    <property type="match status" value="1"/>
</dbReference>
<evidence type="ECO:0000256" key="3">
    <source>
        <dbReference type="HAMAP-Rule" id="MF_00170"/>
    </source>
</evidence>
<accession>W0EYB5</accession>
<dbReference type="RefSeq" id="WP_008585948.1">
    <property type="nucleotide sequence ID" value="NZ_CP007035.1"/>
</dbReference>
<feature type="active site" description="Proton acceptor" evidence="3">
    <location>
        <position position="104"/>
    </location>
</feature>
<dbReference type="InterPro" id="IPR037171">
    <property type="entry name" value="NagB/RpiA_transferase-like"/>
</dbReference>
<organism evidence="4 5">
    <name type="scientific">Niabella soli DSM 19437</name>
    <dbReference type="NCBI Taxonomy" id="929713"/>
    <lineage>
        <taxon>Bacteria</taxon>
        <taxon>Pseudomonadati</taxon>
        <taxon>Bacteroidota</taxon>
        <taxon>Chitinophagia</taxon>
        <taxon>Chitinophagales</taxon>
        <taxon>Chitinophagaceae</taxon>
        <taxon>Niabella</taxon>
    </lineage>
</organism>
<comment type="similarity">
    <text evidence="3">Belongs to the ribose 5-phosphate isomerase family.</text>
</comment>
<keyword evidence="5" id="KW-1185">Reference proteome</keyword>
<comment type="pathway">
    <text evidence="3">Carbohydrate degradation; pentose phosphate pathway; D-ribose 5-phosphate from D-ribulose 5-phosphate (non-oxidative stage): step 1/1.</text>
</comment>
<gene>
    <name evidence="3" type="primary">rpiA</name>
    <name evidence="4" type="ORF">NIASO_12440</name>
</gene>
<comment type="function">
    <text evidence="3">Catalyzes the reversible conversion of ribose-5-phosphate to ribulose 5-phosphate.</text>
</comment>
<reference evidence="4 5" key="1">
    <citation type="submission" date="2013-12" db="EMBL/GenBank/DDBJ databases">
        <authorList>
            <consortium name="DOE Joint Genome Institute"/>
            <person name="Eisen J."/>
            <person name="Huntemann M."/>
            <person name="Han J."/>
            <person name="Chen A."/>
            <person name="Kyrpides N."/>
            <person name="Mavromatis K."/>
            <person name="Markowitz V."/>
            <person name="Palaniappan K."/>
            <person name="Ivanova N."/>
            <person name="Schaumberg A."/>
            <person name="Pati A."/>
            <person name="Liolios K."/>
            <person name="Nordberg H.P."/>
            <person name="Cantor M.N."/>
            <person name="Hua S.X."/>
            <person name="Woyke T."/>
        </authorList>
    </citation>
    <scope>NUCLEOTIDE SEQUENCE [LARGE SCALE GENOMIC DNA]</scope>
    <source>
        <strain evidence="5">DSM 19437</strain>
    </source>
</reference>
<comment type="catalytic activity">
    <reaction evidence="1 3">
        <text>aldehydo-D-ribose 5-phosphate = D-ribulose 5-phosphate</text>
        <dbReference type="Rhea" id="RHEA:14657"/>
        <dbReference type="ChEBI" id="CHEBI:58121"/>
        <dbReference type="ChEBI" id="CHEBI:58273"/>
        <dbReference type="EC" id="5.3.1.6"/>
    </reaction>
</comment>
<feature type="binding site" evidence="3">
    <location>
        <position position="122"/>
    </location>
    <ligand>
        <name>substrate</name>
    </ligand>
</feature>
<protein>
    <recommendedName>
        <fullName evidence="3">Ribose-5-phosphate isomerase A</fullName>
        <ecNumber evidence="3">5.3.1.6</ecNumber>
    </recommendedName>
    <alternativeName>
        <fullName evidence="3">Phosphoriboisomerase A</fullName>
        <shortName evidence="3">PRI</shortName>
    </alternativeName>
</protein>
<dbReference type="PANTHER" id="PTHR11934">
    <property type="entry name" value="RIBOSE-5-PHOSPHATE ISOMERASE"/>
    <property type="match status" value="1"/>
</dbReference>
<dbReference type="GO" id="GO:0006014">
    <property type="term" value="P:D-ribose metabolic process"/>
    <property type="evidence" value="ECO:0007669"/>
    <property type="project" value="TreeGrafter"/>
</dbReference>
<dbReference type="eggNOG" id="COG0120">
    <property type="taxonomic scope" value="Bacteria"/>
</dbReference>
<dbReference type="UniPathway" id="UPA00115">
    <property type="reaction ID" value="UER00412"/>
</dbReference>
<dbReference type="STRING" id="929713.NIASO_12440"/>
<proteinExistence type="inferred from homology"/>
<dbReference type="SUPFAM" id="SSF100950">
    <property type="entry name" value="NagB/RpiA/CoA transferase-like"/>
    <property type="match status" value="1"/>
</dbReference>
<evidence type="ECO:0000256" key="1">
    <source>
        <dbReference type="ARBA" id="ARBA00001713"/>
    </source>
</evidence>
<dbReference type="NCBIfam" id="TIGR00021">
    <property type="entry name" value="rpiA"/>
    <property type="match status" value="1"/>
</dbReference>
<feature type="binding site" evidence="3">
    <location>
        <begin position="82"/>
        <end position="85"/>
    </location>
    <ligand>
        <name>substrate</name>
    </ligand>
</feature>
<dbReference type="InterPro" id="IPR004788">
    <property type="entry name" value="Ribose5P_isomerase_type_A"/>
</dbReference>
<dbReference type="InterPro" id="IPR020672">
    <property type="entry name" value="Ribose5P_isomerase_typA_subgr"/>
</dbReference>
<dbReference type="KEGG" id="nso:NIASO_12440"/>
<dbReference type="OrthoDB" id="5870696at2"/>
<dbReference type="AlphaFoldDB" id="W0EYB5"/>
<dbReference type="CDD" id="cd01398">
    <property type="entry name" value="RPI_A"/>
    <property type="match status" value="1"/>
</dbReference>
<sequence length="227" mass="24323">MKDQEKKNAALEAVTYIKSGQVVGLGTGSTAYFAIQRVGELIKEGLTIKAIPTSEETKRLAMELSIPLIDINEVTTIDITIDGADEFTAGLQLIKGGGGALLREKIVASITKQQIIIADSSKKVEKLGAFKVPVEVIPFAATAVAHKLKSLNGAAILRTKNNTVYLTDQQNYILDVDFGLIDEPAALAKALDHITGVVEHGLFIDLASMVICGQGEKTETYKVLKTL</sequence>
<dbReference type="Gene3D" id="3.40.50.1360">
    <property type="match status" value="1"/>
</dbReference>
<dbReference type="GO" id="GO:0005829">
    <property type="term" value="C:cytosol"/>
    <property type="evidence" value="ECO:0007669"/>
    <property type="project" value="TreeGrafter"/>
</dbReference>
<keyword evidence="2 3" id="KW-0413">Isomerase</keyword>
<dbReference type="Gene3D" id="3.30.70.260">
    <property type="match status" value="1"/>
</dbReference>